<dbReference type="AlphaFoldDB" id="A0A0P9EK88"/>
<keyword evidence="4" id="KW-1185">Reference proteome</keyword>
<feature type="region of interest" description="Disordered" evidence="1">
    <location>
        <begin position="636"/>
        <end position="883"/>
    </location>
</feature>
<feature type="compositionally biased region" description="Low complexity" evidence="1">
    <location>
        <begin position="199"/>
        <end position="211"/>
    </location>
</feature>
<dbReference type="GeneID" id="28977890"/>
<feature type="compositionally biased region" description="Acidic residues" evidence="1">
    <location>
        <begin position="872"/>
        <end position="883"/>
    </location>
</feature>
<feature type="region of interest" description="Disordered" evidence="1">
    <location>
        <begin position="178"/>
        <end position="211"/>
    </location>
</feature>
<dbReference type="PANTHER" id="PTHR12943:SF27">
    <property type="entry name" value="HOMOCYSTEINE-INDUCED ENDOPLASMIC RETICULUM PROTEIN, ISOFORM A"/>
    <property type="match status" value="1"/>
</dbReference>
<sequence length="883" mass="91880">MPRTGQGQHQDGEPEPQVEVSLQLATHPVLATPLERTLRLSRTATILDLKHRIRHEWDGTPLEQGVTVTKGARVLRDQESLDAAFEDELATTPTPPLVLNVIVRPSAWSTPFTSTAASTRSASPNLFHDAPLPAQATPQRGTAADSPAPSSDVAVTGSPARSVESPYTPGFFDTAAAASTSAPATPSPSGPLLVSPTPSGTGPRTASATTSTGAAGPYVAYLSHLQRLVPLQRALLLLNLQKAHAYYANVVATGEGDALVEVEALLLGVGLWDSVEDRVKAAEKEAAEAGSPALEEEFRVVQIGGLPYLLHTPPALLARAPSPPSPSLVRARAIHAHLTTMLQLLVTLAPAAPSIAHGRTVTGRPTQAAVAAAQQVLARAGAAPAAFGHGPQGDLVGALQQGQQQRRRATLSVIINLEAVFSLLVPLVLLSAKLGFFLWLFGRNASPGKRLALAVMAALWVAFEGWGVLRRRRAQGRDRDRAERERRRAARAQGRAQQAAAVAAAGAGQGAAAAAAAAGAHGPAAGADVARPGAAPAARAARRRVPASRLSPKYWLNTLAAVGLVAEARELGLQPRYIAGRPVAPPSPHPPGPVRRALRNIFVATVLFVATLSPEVERKRRRALDKRERLLAERRARDGRDRVAQAQQRLRVQQGALHRAPSGVEVALTSEDDDSRQPSRAGTPGPGARAHPLRHEVGPSAEAAVERERAGEGEGAGDGETSAGERLEMDAAGLRRRRMAALAQREQAAGRARVPDAELFRDGGSEAYSSARAGAPGSSTSAGTASSAPRLGEEARTTTLSPPDAVAPRVPALVPVAPAAATAQPQDTVEREVDPEEDDVASASGDGASTSGDEAGPAAGEQGGRIRPAGAEADEVDEVVALF</sequence>
<reference evidence="3 4" key="1">
    <citation type="journal article" date="2015" name="Front. Microbiol.">
        <title>Genome sequence of the plant growth promoting endophytic yeast Rhodotorula graminis WP1.</title>
        <authorList>
            <person name="Firrincieli A."/>
            <person name="Otillar R."/>
            <person name="Salamov A."/>
            <person name="Schmutz J."/>
            <person name="Khan Z."/>
            <person name="Redman R.S."/>
            <person name="Fleck N.D."/>
            <person name="Lindquist E."/>
            <person name="Grigoriev I.V."/>
            <person name="Doty S.L."/>
        </authorList>
    </citation>
    <scope>NUCLEOTIDE SEQUENCE [LARGE SCALE GENOMIC DNA]</scope>
    <source>
        <strain evidence="3 4">WP1</strain>
    </source>
</reference>
<keyword evidence="2" id="KW-1133">Transmembrane helix</keyword>
<dbReference type="OMA" id="IKCPSLD"/>
<organism evidence="3 4">
    <name type="scientific">Rhodotorula graminis (strain WP1)</name>
    <dbReference type="NCBI Taxonomy" id="578459"/>
    <lineage>
        <taxon>Eukaryota</taxon>
        <taxon>Fungi</taxon>
        <taxon>Dikarya</taxon>
        <taxon>Basidiomycota</taxon>
        <taxon>Pucciniomycotina</taxon>
        <taxon>Microbotryomycetes</taxon>
        <taxon>Sporidiobolales</taxon>
        <taxon>Sporidiobolaceae</taxon>
        <taxon>Rhodotorula</taxon>
    </lineage>
</organism>
<dbReference type="STRING" id="578459.A0A0P9EK88"/>
<accession>A0A0P9EK88</accession>
<dbReference type="GO" id="GO:0030968">
    <property type="term" value="P:endoplasmic reticulum unfolded protein response"/>
    <property type="evidence" value="ECO:0007669"/>
    <property type="project" value="TreeGrafter"/>
</dbReference>
<evidence type="ECO:0008006" key="5">
    <source>
        <dbReference type="Google" id="ProtNLM"/>
    </source>
</evidence>
<evidence type="ECO:0000256" key="2">
    <source>
        <dbReference type="SAM" id="Phobius"/>
    </source>
</evidence>
<dbReference type="EMBL" id="KQ474081">
    <property type="protein sequence ID" value="KPV74113.1"/>
    <property type="molecule type" value="Genomic_DNA"/>
</dbReference>
<evidence type="ECO:0000313" key="4">
    <source>
        <dbReference type="Proteomes" id="UP000053890"/>
    </source>
</evidence>
<protein>
    <recommendedName>
        <fullName evidence="5">Ubiquitin-like domain-containing protein</fullName>
    </recommendedName>
</protein>
<feature type="compositionally biased region" description="Low complexity" evidence="1">
    <location>
        <begin position="644"/>
        <end position="657"/>
    </location>
</feature>
<dbReference type="PANTHER" id="PTHR12943">
    <property type="entry name" value="HOMOCYSTEINE-RESPONSIVE ENDOPLASMIC RETICULUM-RESIDENT UNIQUITIN-LIKE DOMAIN HERPUD PROTEIN FAMILY MEMBER"/>
    <property type="match status" value="1"/>
</dbReference>
<proteinExistence type="predicted"/>
<feature type="transmembrane region" description="Helical" evidence="2">
    <location>
        <begin position="451"/>
        <end position="469"/>
    </location>
</feature>
<feature type="compositionally biased region" description="Low complexity" evidence="1">
    <location>
        <begin position="802"/>
        <end position="827"/>
    </location>
</feature>
<dbReference type="OrthoDB" id="2538073at2759"/>
<feature type="compositionally biased region" description="Low complexity" evidence="1">
    <location>
        <begin position="769"/>
        <end position="790"/>
    </location>
</feature>
<gene>
    <name evidence="3" type="ORF">RHOBADRAFT_54671</name>
</gene>
<evidence type="ECO:0000256" key="1">
    <source>
        <dbReference type="SAM" id="MobiDB-lite"/>
    </source>
</evidence>
<name>A0A0P9EK88_RHOGW</name>
<feature type="compositionally biased region" description="Basic and acidic residues" evidence="1">
    <location>
        <begin position="475"/>
        <end position="486"/>
    </location>
</feature>
<dbReference type="InterPro" id="IPR039751">
    <property type="entry name" value="HERPUD1/2"/>
</dbReference>
<evidence type="ECO:0000313" key="3">
    <source>
        <dbReference type="EMBL" id="KPV74113.1"/>
    </source>
</evidence>
<feature type="compositionally biased region" description="Basic and acidic residues" evidence="1">
    <location>
        <begin position="753"/>
        <end position="764"/>
    </location>
</feature>
<feature type="compositionally biased region" description="Low complexity" evidence="1">
    <location>
        <begin position="143"/>
        <end position="155"/>
    </location>
</feature>
<feature type="compositionally biased region" description="Low complexity" evidence="1">
    <location>
        <begin position="740"/>
        <end position="752"/>
    </location>
</feature>
<feature type="compositionally biased region" description="Low complexity" evidence="1">
    <location>
        <begin position="112"/>
        <end position="124"/>
    </location>
</feature>
<feature type="region of interest" description="Disordered" evidence="1">
    <location>
        <begin position="112"/>
        <end position="166"/>
    </location>
</feature>
<dbReference type="RefSeq" id="XP_018270162.1">
    <property type="nucleotide sequence ID" value="XM_018417442.1"/>
</dbReference>
<feature type="region of interest" description="Disordered" evidence="1">
    <location>
        <begin position="474"/>
        <end position="493"/>
    </location>
</feature>
<feature type="transmembrane region" description="Helical" evidence="2">
    <location>
        <begin position="413"/>
        <end position="439"/>
    </location>
</feature>
<feature type="compositionally biased region" description="Low complexity" evidence="1">
    <location>
        <begin position="841"/>
        <end position="856"/>
    </location>
</feature>
<keyword evidence="2" id="KW-0812">Transmembrane</keyword>
<keyword evidence="2" id="KW-0472">Membrane</keyword>
<dbReference type="Proteomes" id="UP000053890">
    <property type="component" value="Unassembled WGS sequence"/>
</dbReference>